<dbReference type="InterPro" id="IPR036366">
    <property type="entry name" value="PGBDSf"/>
</dbReference>
<proteinExistence type="predicted"/>
<comment type="caution">
    <text evidence="4">The sequence shown here is derived from an EMBL/GenBank/DDBJ whole genome shotgun (WGS) entry which is preliminary data.</text>
</comment>
<evidence type="ECO:0000313" key="4">
    <source>
        <dbReference type="EMBL" id="GAA2388014.1"/>
    </source>
</evidence>
<accession>A0ABP5UUW5</accession>
<gene>
    <name evidence="4" type="ORF">GCM10010420_08970</name>
</gene>
<name>A0ABP5UUW5_9ACTN</name>
<dbReference type="InterPro" id="IPR036365">
    <property type="entry name" value="PGBD-like_sf"/>
</dbReference>
<dbReference type="InterPro" id="IPR002477">
    <property type="entry name" value="Peptidoglycan-bd-like"/>
</dbReference>
<feature type="region of interest" description="Disordered" evidence="1">
    <location>
        <begin position="32"/>
        <end position="78"/>
    </location>
</feature>
<sequence>MADTPICPVCQRPADASGRATCRCAGVEVLPRPVAQPDGGPDPADLAMFEGASDEAGRPDEDTSPLPVVEERPPRRRARRGLLVAVGGTALAAVGSAALIAGVFAQGDDPFDEARFEDRGGAPTLLLPTADTGESARPGPGATASPSSSAPASASASASPSRSGSPSPSASAGSPSASSSGKADPRPSSSGLPGQDGRDGRDGWGGRGDGDREDGGGRSSVLREGDTGPEVVELQYRLAARGVYRGEPDGRYDDGVREAVATFQVWHGVHGDPEGVYGPNTRRELERATQGRGGR</sequence>
<dbReference type="Gene3D" id="1.10.101.10">
    <property type="entry name" value="PGBD-like superfamily/PGBD"/>
    <property type="match status" value="1"/>
</dbReference>
<organism evidence="4 5">
    <name type="scientific">Streptomyces glaucosporus</name>
    <dbReference type="NCBI Taxonomy" id="284044"/>
    <lineage>
        <taxon>Bacteria</taxon>
        <taxon>Bacillati</taxon>
        <taxon>Actinomycetota</taxon>
        <taxon>Actinomycetes</taxon>
        <taxon>Kitasatosporales</taxon>
        <taxon>Streptomycetaceae</taxon>
        <taxon>Streptomyces</taxon>
    </lineage>
</organism>
<dbReference type="SUPFAM" id="SSF47090">
    <property type="entry name" value="PGBD-like"/>
    <property type="match status" value="1"/>
</dbReference>
<keyword evidence="2" id="KW-0472">Membrane</keyword>
<evidence type="ECO:0000256" key="2">
    <source>
        <dbReference type="SAM" id="Phobius"/>
    </source>
</evidence>
<protein>
    <recommendedName>
        <fullName evidence="3">Peptidoglycan binding-like domain-containing protein</fullName>
    </recommendedName>
</protein>
<keyword evidence="2" id="KW-1133">Transmembrane helix</keyword>
<reference evidence="5" key="1">
    <citation type="journal article" date="2019" name="Int. J. Syst. Evol. Microbiol.">
        <title>The Global Catalogue of Microorganisms (GCM) 10K type strain sequencing project: providing services to taxonomists for standard genome sequencing and annotation.</title>
        <authorList>
            <consortium name="The Broad Institute Genomics Platform"/>
            <consortium name="The Broad Institute Genome Sequencing Center for Infectious Disease"/>
            <person name="Wu L."/>
            <person name="Ma J."/>
        </authorList>
    </citation>
    <scope>NUCLEOTIDE SEQUENCE [LARGE SCALE GENOMIC DNA]</scope>
    <source>
        <strain evidence="5">JCM 6921</strain>
    </source>
</reference>
<feature type="domain" description="Peptidoglycan binding-like" evidence="3">
    <location>
        <begin position="227"/>
        <end position="284"/>
    </location>
</feature>
<feature type="compositionally biased region" description="Basic and acidic residues" evidence="1">
    <location>
        <begin position="196"/>
        <end position="226"/>
    </location>
</feature>
<evidence type="ECO:0000313" key="5">
    <source>
        <dbReference type="Proteomes" id="UP001500058"/>
    </source>
</evidence>
<dbReference type="Pfam" id="PF01471">
    <property type="entry name" value="PG_binding_1"/>
    <property type="match status" value="1"/>
</dbReference>
<dbReference type="EMBL" id="BAAATJ010000003">
    <property type="protein sequence ID" value="GAA2388014.1"/>
    <property type="molecule type" value="Genomic_DNA"/>
</dbReference>
<feature type="transmembrane region" description="Helical" evidence="2">
    <location>
        <begin position="82"/>
        <end position="105"/>
    </location>
</feature>
<dbReference type="Proteomes" id="UP001500058">
    <property type="component" value="Unassembled WGS sequence"/>
</dbReference>
<feature type="compositionally biased region" description="Low complexity" evidence="1">
    <location>
        <begin position="135"/>
        <end position="181"/>
    </location>
</feature>
<feature type="region of interest" description="Disordered" evidence="1">
    <location>
        <begin position="269"/>
        <end position="295"/>
    </location>
</feature>
<evidence type="ECO:0000259" key="3">
    <source>
        <dbReference type="Pfam" id="PF01471"/>
    </source>
</evidence>
<feature type="region of interest" description="Disordered" evidence="1">
    <location>
        <begin position="114"/>
        <end position="230"/>
    </location>
</feature>
<keyword evidence="5" id="KW-1185">Reference proteome</keyword>
<evidence type="ECO:0000256" key="1">
    <source>
        <dbReference type="SAM" id="MobiDB-lite"/>
    </source>
</evidence>
<keyword evidence="2" id="KW-0812">Transmembrane</keyword>